<dbReference type="Proteomes" id="UP000784294">
    <property type="component" value="Unassembled WGS sequence"/>
</dbReference>
<proteinExistence type="predicted"/>
<gene>
    <name evidence="1" type="ORF">PXEA_LOCUS34834</name>
</gene>
<keyword evidence="2" id="KW-1185">Reference proteome</keyword>
<reference evidence="1" key="1">
    <citation type="submission" date="2018-11" db="EMBL/GenBank/DDBJ databases">
        <authorList>
            <consortium name="Pathogen Informatics"/>
        </authorList>
    </citation>
    <scope>NUCLEOTIDE SEQUENCE</scope>
</reference>
<accession>A0A3S5C821</accession>
<name>A0A3S5C821_9PLAT</name>
<evidence type="ECO:0000313" key="1">
    <source>
        <dbReference type="EMBL" id="VEL41394.1"/>
    </source>
</evidence>
<comment type="caution">
    <text evidence="1">The sequence shown here is derived from an EMBL/GenBank/DDBJ whole genome shotgun (WGS) entry which is preliminary data.</text>
</comment>
<dbReference type="AlphaFoldDB" id="A0A3S5C821"/>
<evidence type="ECO:0000313" key="2">
    <source>
        <dbReference type="Proteomes" id="UP000784294"/>
    </source>
</evidence>
<organism evidence="1 2">
    <name type="scientific">Protopolystoma xenopodis</name>
    <dbReference type="NCBI Taxonomy" id="117903"/>
    <lineage>
        <taxon>Eukaryota</taxon>
        <taxon>Metazoa</taxon>
        <taxon>Spiralia</taxon>
        <taxon>Lophotrochozoa</taxon>
        <taxon>Platyhelminthes</taxon>
        <taxon>Monogenea</taxon>
        <taxon>Polyopisthocotylea</taxon>
        <taxon>Polystomatidea</taxon>
        <taxon>Polystomatidae</taxon>
        <taxon>Protopolystoma</taxon>
    </lineage>
</organism>
<sequence length="149" mass="16655">MGKKGLMRQTPLQCHSDRVFYCTAGGFAWPKAKGHKKGSCPCVCNKAGKYLGISSSSSQQEPPLGLCMNSFESDFFSHPSVIRHSYVHAGEEAYTPAYEDNRREWILREALREKKHSDEKQHNVASAASAERKLLVSLACQLLDVRLLL</sequence>
<dbReference type="EMBL" id="CAAALY010269142">
    <property type="protein sequence ID" value="VEL41394.1"/>
    <property type="molecule type" value="Genomic_DNA"/>
</dbReference>
<protein>
    <submittedName>
        <fullName evidence="1">Uncharacterized protein</fullName>
    </submittedName>
</protein>